<evidence type="ECO:0000313" key="2">
    <source>
        <dbReference type="Proteomes" id="UP000682416"/>
    </source>
</evidence>
<dbReference type="EMBL" id="CP074402">
    <property type="protein sequence ID" value="QVJ01434.1"/>
    <property type="molecule type" value="Genomic_DNA"/>
</dbReference>
<reference evidence="1" key="1">
    <citation type="submission" date="2021-05" db="EMBL/GenBank/DDBJ databases">
        <authorList>
            <person name="Kaiqin L."/>
            <person name="Jian G."/>
        </authorList>
    </citation>
    <scope>NUCLEOTIDE SEQUENCE</scope>
    <source>
        <strain evidence="1">HDS5</strain>
    </source>
</reference>
<name>A0A975L8I6_9ACTN</name>
<dbReference type="AlphaFoldDB" id="A0A975L8I6"/>
<proteinExistence type="predicted"/>
<accession>A0A975L8I6</accession>
<evidence type="ECO:0000313" key="1">
    <source>
        <dbReference type="EMBL" id="QVJ01434.1"/>
    </source>
</evidence>
<keyword evidence="2" id="KW-1185">Reference proteome</keyword>
<dbReference type="Proteomes" id="UP000682416">
    <property type="component" value="Chromosome"/>
</dbReference>
<gene>
    <name evidence="1" type="ORF">KGD82_25915</name>
</gene>
<dbReference type="KEGG" id="nec:KGD82_25915"/>
<protein>
    <submittedName>
        <fullName evidence="1">Uncharacterized protein</fullName>
    </submittedName>
</protein>
<sequence length="99" mass="10598">MSPTTAHTGYSHLFPGARVFVETTAEDIDRLPESFPLGFSDGSRSTARVLGDGDSRVLAVEGYTTERGTHLDERVWVIGAVEFESEGIGLTLGSRLPSG</sequence>
<organism evidence="1 2">
    <name type="scientific">Nocardiopsis eucommiae</name>
    <dbReference type="NCBI Taxonomy" id="2831970"/>
    <lineage>
        <taxon>Bacteria</taxon>
        <taxon>Bacillati</taxon>
        <taxon>Actinomycetota</taxon>
        <taxon>Actinomycetes</taxon>
        <taxon>Streptosporangiales</taxon>
        <taxon>Nocardiopsidaceae</taxon>
        <taxon>Nocardiopsis</taxon>
    </lineage>
</organism>